<evidence type="ECO:0000313" key="2">
    <source>
        <dbReference type="EMBL" id="UFP95584.1"/>
    </source>
</evidence>
<dbReference type="EMBL" id="CP063845">
    <property type="protein sequence ID" value="UFP95584.1"/>
    <property type="molecule type" value="Genomic_DNA"/>
</dbReference>
<organism evidence="2 3">
    <name type="scientific">Gloeobacter morelensis MG652769</name>
    <dbReference type="NCBI Taxonomy" id="2781736"/>
    <lineage>
        <taxon>Bacteria</taxon>
        <taxon>Bacillati</taxon>
        <taxon>Cyanobacteriota</taxon>
        <taxon>Cyanophyceae</taxon>
        <taxon>Gloeobacterales</taxon>
        <taxon>Gloeobacteraceae</taxon>
        <taxon>Gloeobacter</taxon>
        <taxon>Gloeobacter morelensis</taxon>
    </lineage>
</organism>
<gene>
    <name evidence="2" type="ORF">ISF26_04885</name>
</gene>
<protein>
    <submittedName>
        <fullName evidence="2">Uncharacterized protein</fullName>
    </submittedName>
</protein>
<reference evidence="2 3" key="1">
    <citation type="journal article" date="2021" name="Genome Biol. Evol.">
        <title>Complete Genome Sequencing of a Novel Gloeobacter Species from a Waterfall Cave in Mexico.</title>
        <authorList>
            <person name="Saw J.H."/>
            <person name="Cardona T."/>
            <person name="Montejano G."/>
        </authorList>
    </citation>
    <scope>NUCLEOTIDE SEQUENCE [LARGE SCALE GENOMIC DNA]</scope>
    <source>
        <strain evidence="2">MG652769</strain>
    </source>
</reference>
<accession>A0ABY3PPP4</accession>
<feature type="transmembrane region" description="Helical" evidence="1">
    <location>
        <begin position="6"/>
        <end position="28"/>
    </location>
</feature>
<sequence>MSGFRGSLPLLILVGVVVVVIGSGVFLLTAGRGLGQFLFGRAYAEGELRGYVASVLKEELRGSSCQPFDTDNNGYVSCDFTLSAQPNVTRSIECAAWGFDGLINRGCRTRLPNFQ</sequence>
<keyword evidence="3" id="KW-1185">Reference proteome</keyword>
<keyword evidence="1" id="KW-1133">Transmembrane helix</keyword>
<dbReference type="Proteomes" id="UP001054846">
    <property type="component" value="Chromosome"/>
</dbReference>
<keyword evidence="1" id="KW-0472">Membrane</keyword>
<evidence type="ECO:0000256" key="1">
    <source>
        <dbReference type="SAM" id="Phobius"/>
    </source>
</evidence>
<dbReference type="RefSeq" id="WP_230842812.1">
    <property type="nucleotide sequence ID" value="NZ_CP063845.1"/>
</dbReference>
<evidence type="ECO:0000313" key="3">
    <source>
        <dbReference type="Proteomes" id="UP001054846"/>
    </source>
</evidence>
<keyword evidence="1" id="KW-0812">Transmembrane</keyword>
<proteinExistence type="predicted"/>
<name>A0ABY3PPP4_9CYAN</name>